<organism evidence="4 5">
    <name type="scientific">Photobacterium rosenbergii</name>
    <dbReference type="NCBI Taxonomy" id="294936"/>
    <lineage>
        <taxon>Bacteria</taxon>
        <taxon>Pseudomonadati</taxon>
        <taxon>Pseudomonadota</taxon>
        <taxon>Gammaproteobacteria</taxon>
        <taxon>Vibrionales</taxon>
        <taxon>Vibrionaceae</taxon>
        <taxon>Photobacterium</taxon>
    </lineage>
</organism>
<dbReference type="SUPFAM" id="SSF51338">
    <property type="entry name" value="Composite domain of metallo-dependent hydrolases"/>
    <property type="match status" value="1"/>
</dbReference>
<keyword evidence="1" id="KW-0813">Transport</keyword>
<dbReference type="PANTHER" id="PTHR43135:SF3">
    <property type="entry name" value="ALPHA-D-RIBOSE 1-METHYLPHOSPHONATE 5-TRIPHOSPHATE DIPHOSPHATASE"/>
    <property type="match status" value="1"/>
</dbReference>
<dbReference type="InterPro" id="IPR006680">
    <property type="entry name" value="Amidohydro-rel"/>
</dbReference>
<dbReference type="InterPro" id="IPR032466">
    <property type="entry name" value="Metal_Hydrolase"/>
</dbReference>
<feature type="signal peptide" evidence="2">
    <location>
        <begin position="1"/>
        <end position="25"/>
    </location>
</feature>
<reference evidence="4 5" key="1">
    <citation type="submission" date="2018-03" db="EMBL/GenBank/DDBJ databases">
        <title>Whole genome sequencing of Histamine producing bacteria.</title>
        <authorList>
            <person name="Butler K."/>
        </authorList>
    </citation>
    <scope>NUCLEOTIDE SEQUENCE [LARGE SCALE GENOMIC DNA]</scope>
    <source>
        <strain evidence="4 5">DSM 19138</strain>
    </source>
</reference>
<feature type="domain" description="Amidohydrolase-related" evidence="3">
    <location>
        <begin position="98"/>
        <end position="444"/>
    </location>
</feature>
<evidence type="ECO:0000313" key="5">
    <source>
        <dbReference type="Proteomes" id="UP000241346"/>
    </source>
</evidence>
<evidence type="ECO:0000256" key="2">
    <source>
        <dbReference type="SAM" id="SignalP"/>
    </source>
</evidence>
<dbReference type="EMBL" id="PYMB01000003">
    <property type="protein sequence ID" value="PSW13222.1"/>
    <property type="molecule type" value="Genomic_DNA"/>
</dbReference>
<feature type="chain" id="PRO_5015600854" evidence="2">
    <location>
        <begin position="26"/>
        <end position="481"/>
    </location>
</feature>
<evidence type="ECO:0000313" key="4">
    <source>
        <dbReference type="EMBL" id="PSW13222.1"/>
    </source>
</evidence>
<dbReference type="Pfam" id="PF01979">
    <property type="entry name" value="Amidohydro_1"/>
    <property type="match status" value="1"/>
</dbReference>
<proteinExistence type="predicted"/>
<dbReference type="OrthoDB" id="9782972at2"/>
<sequence length="481" mass="52753">MYKKTAFQKSLVALSIAMASSFAVAAPMSNEASPSNATDTKAAEQVIVFHNVNIFNGIENKLHNDFSVVVTGNKISTIQQGKIKAPENAKVIDGEGRTLMPALVESHMHLALPKGLLGTDDMRWNEIAIHAQSFAEMYLDLGFGTIRDVGGADGSWTDMERDGRLTEVPRIYASGAPIAPIGSHADVGLQSRRLSDSPQNLEILNIMSNSNGAEDIKMQARYNYRQGAQFTKVFQSGGVSSKFDPWQYTSFTDDELKAAVDIATSYGSYVATHAYSDKAIKSALNNGVKTIEHGFTFNEEQHKLYKEQGAFLVTNLTAFSPDLANVPVVQDPMIQAKLESAQAAFEEYVENVQKLDPDYRAFNTDCVGTADICAKQIAHEIYLNAKFFGNFNALRAMTSTGGRIPAELMEDWINPYSDAKIGVIEEGAYADLLLIDGNPLEDISLIGGREQWFENDAMPDGSHLTEMDLIMKDGKIFKNTL</sequence>
<gene>
    <name evidence="4" type="ORF">C9J01_10225</name>
</gene>
<dbReference type="RefSeq" id="WP_107298047.1">
    <property type="nucleotide sequence ID" value="NZ_PYMB01000003.1"/>
</dbReference>
<name>A0A2T3NFA5_9GAMM</name>
<dbReference type="Proteomes" id="UP000241346">
    <property type="component" value="Unassembled WGS sequence"/>
</dbReference>
<dbReference type="Gene3D" id="3.20.20.140">
    <property type="entry name" value="Metal-dependent hydrolases"/>
    <property type="match status" value="1"/>
</dbReference>
<evidence type="ECO:0000259" key="3">
    <source>
        <dbReference type="Pfam" id="PF01979"/>
    </source>
</evidence>
<dbReference type="GO" id="GO:0016810">
    <property type="term" value="F:hydrolase activity, acting on carbon-nitrogen (but not peptide) bonds"/>
    <property type="evidence" value="ECO:0007669"/>
    <property type="project" value="InterPro"/>
</dbReference>
<keyword evidence="1" id="KW-0406">Ion transport</keyword>
<protein>
    <submittedName>
        <fullName evidence="4">Xaa-Pro dipeptidase</fullName>
    </submittedName>
</protein>
<dbReference type="GO" id="GO:0006811">
    <property type="term" value="P:monoatomic ion transport"/>
    <property type="evidence" value="ECO:0007669"/>
    <property type="project" value="UniProtKB-KW"/>
</dbReference>
<accession>A0A2T3NFA5</accession>
<dbReference type="AlphaFoldDB" id="A0A2T3NFA5"/>
<dbReference type="SUPFAM" id="SSF51556">
    <property type="entry name" value="Metallo-dependent hydrolases"/>
    <property type="match status" value="1"/>
</dbReference>
<dbReference type="InterPro" id="IPR010916">
    <property type="entry name" value="TonB_box_CS"/>
</dbReference>
<dbReference type="InterPro" id="IPR011059">
    <property type="entry name" value="Metal-dep_hydrolase_composite"/>
</dbReference>
<dbReference type="InterPro" id="IPR051781">
    <property type="entry name" value="Metallo-dep_Hydrolase"/>
</dbReference>
<dbReference type="Gene3D" id="2.30.40.10">
    <property type="entry name" value="Urease, subunit C, domain 1"/>
    <property type="match status" value="1"/>
</dbReference>
<comment type="caution">
    <text evidence="4">The sequence shown here is derived from an EMBL/GenBank/DDBJ whole genome shotgun (WGS) entry which is preliminary data.</text>
</comment>
<evidence type="ECO:0000256" key="1">
    <source>
        <dbReference type="ARBA" id="ARBA00023065"/>
    </source>
</evidence>
<dbReference type="PROSITE" id="PS00430">
    <property type="entry name" value="TONB_DEPENDENT_REC_1"/>
    <property type="match status" value="1"/>
</dbReference>
<keyword evidence="2" id="KW-0732">Signal</keyword>
<dbReference type="PANTHER" id="PTHR43135">
    <property type="entry name" value="ALPHA-D-RIBOSE 1-METHYLPHOSPHONATE 5-TRIPHOSPHATE DIPHOSPHATASE"/>
    <property type="match status" value="1"/>
</dbReference>